<evidence type="ECO:0000256" key="7">
    <source>
        <dbReference type="ARBA" id="ARBA00022490"/>
    </source>
</evidence>
<reference evidence="28" key="1">
    <citation type="journal article" date="2013" name="Science">
        <title>Comparative analysis of bat genomes provides insight into the evolution of flight and immunity.</title>
        <authorList>
            <person name="Zhang G."/>
            <person name="Cowled C."/>
            <person name="Shi Z."/>
            <person name="Huang Z."/>
            <person name="Bishop-Lilly K.A."/>
            <person name="Fang X."/>
            <person name="Wynne J.W."/>
            <person name="Xiong Z."/>
            <person name="Baker M.L."/>
            <person name="Zhao W."/>
            <person name="Tachedjian M."/>
            <person name="Zhu Y."/>
            <person name="Zhou P."/>
            <person name="Jiang X."/>
            <person name="Ng J."/>
            <person name="Yang L."/>
            <person name="Wu L."/>
            <person name="Xiao J."/>
            <person name="Feng Y."/>
            <person name="Chen Y."/>
            <person name="Sun X."/>
            <person name="Zhang Y."/>
            <person name="Marsh G.A."/>
            <person name="Crameri G."/>
            <person name="Broder C.C."/>
            <person name="Frey K.G."/>
            <person name="Wang L.F."/>
            <person name="Wang J."/>
        </authorList>
    </citation>
    <scope>NUCLEOTIDE SEQUENCE [LARGE SCALE GENOMIC DNA]</scope>
</reference>
<dbReference type="SUPFAM" id="SSF81321">
    <property type="entry name" value="Family A G protein-coupled receptor-like"/>
    <property type="match status" value="1"/>
</dbReference>
<evidence type="ECO:0000256" key="10">
    <source>
        <dbReference type="ARBA" id="ARBA00022701"/>
    </source>
</evidence>
<dbReference type="SMART" id="SM00864">
    <property type="entry name" value="Tubulin"/>
    <property type="match status" value="1"/>
</dbReference>
<proteinExistence type="inferred from homology"/>
<dbReference type="GO" id="GO:0010468">
    <property type="term" value="P:regulation of gene expression"/>
    <property type="evidence" value="ECO:0007669"/>
    <property type="project" value="UniProtKB-ARBA"/>
</dbReference>
<dbReference type="InterPro" id="IPR000217">
    <property type="entry name" value="Tubulin"/>
</dbReference>
<dbReference type="FunFam" id="3.30.1330.20:FF:000002">
    <property type="entry name" value="Tubulin beta chain"/>
    <property type="match status" value="1"/>
</dbReference>
<dbReference type="GO" id="GO:0005200">
    <property type="term" value="F:structural constituent of cytoskeleton"/>
    <property type="evidence" value="ECO:0007669"/>
    <property type="project" value="InterPro"/>
</dbReference>
<dbReference type="FunFam" id="3.40.50.1440:FF:000003">
    <property type="entry name" value="Tubulin beta chain"/>
    <property type="match status" value="1"/>
</dbReference>
<evidence type="ECO:0000256" key="11">
    <source>
        <dbReference type="ARBA" id="ARBA00022723"/>
    </source>
</evidence>
<dbReference type="CDD" id="cd15351">
    <property type="entry name" value="7tmA_MC1R"/>
    <property type="match status" value="1"/>
</dbReference>
<dbReference type="InterPro" id="IPR017975">
    <property type="entry name" value="Tubulin_CS"/>
</dbReference>
<evidence type="ECO:0000256" key="13">
    <source>
        <dbReference type="ARBA" id="ARBA00022842"/>
    </source>
</evidence>
<evidence type="ECO:0000256" key="23">
    <source>
        <dbReference type="ARBA" id="ARBA00031491"/>
    </source>
</evidence>
<feature type="transmembrane region" description="Helical" evidence="25">
    <location>
        <begin position="279"/>
        <end position="300"/>
    </location>
</feature>
<keyword evidence="11" id="KW-0479">Metal-binding</keyword>
<keyword evidence="18" id="KW-0675">Receptor</keyword>
<evidence type="ECO:0000256" key="15">
    <source>
        <dbReference type="ARBA" id="ARBA00023040"/>
    </source>
</evidence>
<evidence type="ECO:0000313" key="27">
    <source>
        <dbReference type="EMBL" id="ELK36904.1"/>
    </source>
</evidence>
<evidence type="ECO:0000256" key="8">
    <source>
        <dbReference type="ARBA" id="ARBA00022499"/>
    </source>
</evidence>
<feature type="transmembrane region" description="Helical" evidence="25">
    <location>
        <begin position="161"/>
        <end position="181"/>
    </location>
</feature>
<feature type="transmembrane region" description="Helical" evidence="25">
    <location>
        <begin position="235"/>
        <end position="259"/>
    </location>
</feature>
<evidence type="ECO:0000256" key="16">
    <source>
        <dbReference type="ARBA" id="ARBA00023134"/>
    </source>
</evidence>
<dbReference type="PROSITE" id="PS00237">
    <property type="entry name" value="G_PROTEIN_RECEP_F1_1"/>
    <property type="match status" value="1"/>
</dbReference>
<feature type="transmembrane region" description="Helical" evidence="25">
    <location>
        <begin position="75"/>
        <end position="99"/>
    </location>
</feature>
<dbReference type="InterPro" id="IPR018316">
    <property type="entry name" value="Tubulin/FtsZ_2-layer-sand-dom"/>
</dbReference>
<dbReference type="GO" id="GO:0003924">
    <property type="term" value="F:GTPase activity"/>
    <property type="evidence" value="ECO:0007669"/>
    <property type="project" value="InterPro"/>
</dbReference>
<keyword evidence="7" id="KW-0963">Cytoplasm</keyword>
<comment type="cofactor">
    <cofactor evidence="1">
        <name>Mg(2+)</name>
        <dbReference type="ChEBI" id="CHEBI:18420"/>
    </cofactor>
</comment>
<evidence type="ECO:0000256" key="5">
    <source>
        <dbReference type="ARBA" id="ARBA00020454"/>
    </source>
</evidence>
<evidence type="ECO:0000256" key="3">
    <source>
        <dbReference type="ARBA" id="ARBA00004651"/>
    </source>
</evidence>
<evidence type="ECO:0000256" key="17">
    <source>
        <dbReference type="ARBA" id="ARBA00023136"/>
    </source>
</evidence>
<dbReference type="GO" id="GO:0004980">
    <property type="term" value="F:melanocyte-stimulating hormone receptor activity"/>
    <property type="evidence" value="ECO:0007669"/>
    <property type="project" value="UniProtKB-ARBA"/>
</dbReference>
<evidence type="ECO:0000256" key="1">
    <source>
        <dbReference type="ARBA" id="ARBA00001946"/>
    </source>
</evidence>
<dbReference type="Gene3D" id="3.40.50.1440">
    <property type="entry name" value="Tubulin/FtsZ, GTPase domain"/>
    <property type="match status" value="1"/>
</dbReference>
<evidence type="ECO:0000256" key="2">
    <source>
        <dbReference type="ARBA" id="ARBA00004245"/>
    </source>
</evidence>
<feature type="transmembrane region" description="Helical" evidence="25">
    <location>
        <begin position="187"/>
        <end position="208"/>
    </location>
</feature>
<dbReference type="InterPro" id="IPR017452">
    <property type="entry name" value="GPCR_Rhodpsn_7TM"/>
</dbReference>
<dbReference type="EMBL" id="KB100992">
    <property type="protein sequence ID" value="ELK36904.1"/>
    <property type="molecule type" value="Genomic_DNA"/>
</dbReference>
<dbReference type="Pfam" id="PF00001">
    <property type="entry name" value="7tm_1"/>
    <property type="match status" value="1"/>
</dbReference>
<comment type="similarity">
    <text evidence="4">Belongs to the tubulin family.</text>
</comment>
<sequence>MLAQGPQRRLLGILNSTSPATPHLGLAPNQTGTWCLEVSIPNGLFLSLGLVSLVENVLVVAAIAKNRNLHSPMYFFICGLAVSDLLVSVSSVLGTAVVLLLEAGALAARAPAVQRLDDVLDVLICGSMVSSLCFLAAIAVDRYLSIFYALRYHSLVTLPRVWWAIAGIWVASVVSSTLFIAYYDHTAVLLCLVSFFVALLALMAVLYVRMLVQACQHTRGIARLHKRQRPVPQGFGLKGAATLTTLLGIFFLCWGPFFLHLLLIVLCPQHPTCHCIFRNFNLFLALVICNTIVDPLIYAFRSPELRKTLREVLQCSCPYGVQKSSEYLVGPSCSDRSGEASTSPIGFWEVISDEHGIDPSGNYVGDSDLQLERISVYYNEASSHKYVPRAILVDLEPGTMDSVRSGAFGHLFRPDNFIFGQSGAGNNWAKGHYTEGAELVDSVLDVVRKECENCDCLQGFQLTHSLGGGTGSGMGTLLISKVREEYPDRIMNTFSVVPSPKVSDTVVEPYNATLSIHQLVENTDETYCIDNEALYDICFRTLKLATPTYGDLNHLVSATMSGVTTSLRFPGQLNADLRKLAVNMVPFPRLHFFMPGFAPLTSRGSQQYRALTVPELTQQMFDAKNMMAACDPRHGRYLTVAAIFRGRMSMKEVDEQMLAIQSKNSSYFVEWIPNNVKTAVWDAMEYDEKLARFRQAHLNPFNKQLGAGRHEPRAGEEAPDVASEETLPELAPGEPEFHCAERVMDLGLSEDHFSRPVGLFLASDIQQLRQAIEECKQVILELPEQSERQKDAVVRLIHLRLKLQELKAGAGPAHQGGSWD</sequence>
<dbReference type="PANTHER" id="PTHR11588">
    <property type="entry name" value="TUBULIN"/>
    <property type="match status" value="1"/>
</dbReference>
<keyword evidence="10" id="KW-0493">Microtubule</keyword>
<evidence type="ECO:0000256" key="9">
    <source>
        <dbReference type="ARBA" id="ARBA00022692"/>
    </source>
</evidence>
<evidence type="ECO:0000256" key="18">
    <source>
        <dbReference type="ARBA" id="ARBA00023170"/>
    </source>
</evidence>
<evidence type="ECO:0000256" key="4">
    <source>
        <dbReference type="ARBA" id="ARBA00009636"/>
    </source>
</evidence>
<keyword evidence="9 25" id="KW-0812">Transmembrane</keyword>
<dbReference type="SMART" id="SM00865">
    <property type="entry name" value="Tubulin_C"/>
    <property type="match status" value="1"/>
</dbReference>
<keyword evidence="13" id="KW-0460">Magnesium</keyword>
<evidence type="ECO:0000256" key="14">
    <source>
        <dbReference type="ARBA" id="ARBA00022989"/>
    </source>
</evidence>
<dbReference type="PROSITE" id="PS50262">
    <property type="entry name" value="G_PROTEIN_RECEP_F1_2"/>
    <property type="match status" value="1"/>
</dbReference>
<keyword evidence="12" id="KW-0547">Nucleotide-binding</keyword>
<keyword evidence="17 25" id="KW-0472">Membrane</keyword>
<dbReference type="InterPro" id="IPR037103">
    <property type="entry name" value="Tubulin/FtsZ-like_C"/>
</dbReference>
<dbReference type="PRINTS" id="PR01161">
    <property type="entry name" value="TUBULIN"/>
</dbReference>
<keyword evidence="6" id="KW-1003">Cell membrane</keyword>
<feature type="transmembrane region" description="Helical" evidence="25">
    <location>
        <begin position="44"/>
        <end position="63"/>
    </location>
</feature>
<keyword evidence="21" id="KW-0807">Transducer</keyword>
<feature type="transmembrane region" description="Helical" evidence="25">
    <location>
        <begin position="119"/>
        <end position="140"/>
    </location>
</feature>
<dbReference type="Pfam" id="PF03953">
    <property type="entry name" value="Tubulin_C"/>
    <property type="match status" value="1"/>
</dbReference>
<dbReference type="GO" id="GO:0005886">
    <property type="term" value="C:plasma membrane"/>
    <property type="evidence" value="ECO:0007669"/>
    <property type="project" value="UniProtKB-SubCell"/>
</dbReference>
<dbReference type="InterPro" id="IPR003008">
    <property type="entry name" value="Tubulin_FtsZ_GTPase"/>
</dbReference>
<dbReference type="AlphaFoldDB" id="L5ME48"/>
<evidence type="ECO:0000259" key="26">
    <source>
        <dbReference type="PROSITE" id="PS50262"/>
    </source>
</evidence>
<dbReference type="CDD" id="cd02187">
    <property type="entry name" value="beta_tubulin"/>
    <property type="match status" value="1"/>
</dbReference>
<feature type="domain" description="G-protein coupled receptors family 1 profile" evidence="26">
    <location>
        <begin position="55"/>
        <end position="298"/>
    </location>
</feature>
<dbReference type="InterPro" id="IPR036525">
    <property type="entry name" value="Tubulin/FtsZ_GTPase_sf"/>
</dbReference>
<comment type="subunit">
    <text evidence="22">Interacts with MGRN1, but does not undergo MGRN1-mediated ubiquitination; this interaction competes with GNAS-binding and thus inhibits agonist-induced cAMP production. Interacts with OPN3; the interaction results in a decrease in MC1R-mediated cAMP signaling and ultimately a decrease in melanin production in melanocytes.</text>
</comment>
<evidence type="ECO:0000256" key="12">
    <source>
        <dbReference type="ARBA" id="ARBA00022741"/>
    </source>
</evidence>
<evidence type="ECO:0000256" key="19">
    <source>
        <dbReference type="ARBA" id="ARBA00023180"/>
    </source>
</evidence>
<dbReference type="GO" id="GO:0007017">
    <property type="term" value="P:microtubule-based process"/>
    <property type="evidence" value="ECO:0007669"/>
    <property type="project" value="InterPro"/>
</dbReference>
<dbReference type="Gene3D" id="1.20.1070.10">
    <property type="entry name" value="Rhodopsin 7-helix transmembrane proteins"/>
    <property type="match status" value="1"/>
</dbReference>
<dbReference type="SUPFAM" id="SSF55307">
    <property type="entry name" value="Tubulin C-terminal domain-like"/>
    <property type="match status" value="1"/>
</dbReference>
<evidence type="ECO:0000256" key="20">
    <source>
        <dbReference type="ARBA" id="ARBA00023212"/>
    </source>
</evidence>
<dbReference type="Proteomes" id="UP000010556">
    <property type="component" value="Unassembled WGS sequence"/>
</dbReference>
<keyword evidence="15" id="KW-0297">G-protein coupled receptor</keyword>
<keyword evidence="14 25" id="KW-1133">Transmembrane helix</keyword>
<keyword evidence="28" id="KW-1185">Reference proteome</keyword>
<dbReference type="GO" id="GO:0005874">
    <property type="term" value="C:microtubule"/>
    <property type="evidence" value="ECO:0007669"/>
    <property type="project" value="UniProtKB-KW"/>
</dbReference>
<dbReference type="PRINTS" id="PR01163">
    <property type="entry name" value="BETATUBULIN"/>
</dbReference>
<accession>L5ME48</accession>
<dbReference type="eggNOG" id="KOG1375">
    <property type="taxonomic scope" value="Eukaryota"/>
</dbReference>
<dbReference type="GO" id="GO:0046872">
    <property type="term" value="F:metal ion binding"/>
    <property type="evidence" value="ECO:0007669"/>
    <property type="project" value="UniProtKB-KW"/>
</dbReference>
<keyword evidence="16" id="KW-0342">GTP-binding</keyword>
<gene>
    <name evidence="27" type="ORF">MDA_GLEAN10003296</name>
</gene>
<keyword evidence="20" id="KW-0206">Cytoskeleton</keyword>
<dbReference type="InterPro" id="IPR008280">
    <property type="entry name" value="Tub_FtsZ_C"/>
</dbReference>
<comment type="subcellular location">
    <subcellularLocation>
        <location evidence="3">Cell membrane</location>
        <topology evidence="3">Multi-pass membrane protein</topology>
    </subcellularLocation>
    <subcellularLocation>
        <location evidence="2">Cytoplasm</location>
        <location evidence="2">Cytoskeleton</location>
    </subcellularLocation>
</comment>
<name>L5ME48_MYODS</name>
<dbReference type="GO" id="GO:0005525">
    <property type="term" value="F:GTP binding"/>
    <property type="evidence" value="ECO:0007669"/>
    <property type="project" value="UniProtKB-KW"/>
</dbReference>
<evidence type="ECO:0000256" key="21">
    <source>
        <dbReference type="ARBA" id="ARBA00023224"/>
    </source>
</evidence>
<evidence type="ECO:0000313" key="28">
    <source>
        <dbReference type="Proteomes" id="UP000010556"/>
    </source>
</evidence>
<protein>
    <recommendedName>
        <fullName evidence="5">Melanocyte-stimulating hormone receptor</fullName>
    </recommendedName>
    <alternativeName>
        <fullName evidence="23">Melanocortin receptor 1</fullName>
    </alternativeName>
</protein>
<dbReference type="InterPro" id="IPR000276">
    <property type="entry name" value="GPCR_Rhodpsn"/>
</dbReference>
<dbReference type="Pfam" id="PF00091">
    <property type="entry name" value="Tubulin"/>
    <property type="match status" value="1"/>
</dbReference>
<dbReference type="FunFam" id="1.20.1070.10:FF:000211">
    <property type="entry name" value="Melanocyte-stimulating hormone receptor"/>
    <property type="match status" value="1"/>
</dbReference>
<dbReference type="PROSITE" id="PS00227">
    <property type="entry name" value="TUBULIN"/>
    <property type="match status" value="1"/>
</dbReference>
<keyword evidence="8" id="KW-1017">Isopeptide bond</keyword>
<dbReference type="SUPFAM" id="SSF52490">
    <property type="entry name" value="Tubulin nucleotide-binding domain-like"/>
    <property type="match status" value="1"/>
</dbReference>
<dbReference type="SMART" id="SM01381">
    <property type="entry name" value="7TM_GPCR_Srsx"/>
    <property type="match status" value="1"/>
</dbReference>
<feature type="region of interest" description="Disordered" evidence="24">
    <location>
        <begin position="703"/>
        <end position="732"/>
    </location>
</feature>
<dbReference type="InterPro" id="IPR002453">
    <property type="entry name" value="Beta_tubulin"/>
</dbReference>
<evidence type="ECO:0000256" key="6">
    <source>
        <dbReference type="ARBA" id="ARBA00022475"/>
    </source>
</evidence>
<evidence type="ECO:0000256" key="22">
    <source>
        <dbReference type="ARBA" id="ARBA00023466"/>
    </source>
</evidence>
<dbReference type="Gene3D" id="3.30.1330.20">
    <property type="entry name" value="Tubulin/FtsZ, C-terminal domain"/>
    <property type="match status" value="1"/>
</dbReference>
<feature type="compositionally biased region" description="Acidic residues" evidence="24">
    <location>
        <begin position="717"/>
        <end position="727"/>
    </location>
</feature>
<evidence type="ECO:0000256" key="24">
    <source>
        <dbReference type="SAM" id="MobiDB-lite"/>
    </source>
</evidence>
<keyword evidence="19" id="KW-0325">Glycoprotein</keyword>
<evidence type="ECO:0000256" key="25">
    <source>
        <dbReference type="SAM" id="Phobius"/>
    </source>
</evidence>
<organism evidence="27 28">
    <name type="scientific">Myotis davidii</name>
    <name type="common">David's myotis</name>
    <dbReference type="NCBI Taxonomy" id="225400"/>
    <lineage>
        <taxon>Eukaryota</taxon>
        <taxon>Metazoa</taxon>
        <taxon>Chordata</taxon>
        <taxon>Craniata</taxon>
        <taxon>Vertebrata</taxon>
        <taxon>Euteleostomi</taxon>
        <taxon>Mammalia</taxon>
        <taxon>Eutheria</taxon>
        <taxon>Laurasiatheria</taxon>
        <taxon>Chiroptera</taxon>
        <taxon>Yangochiroptera</taxon>
        <taxon>Vespertilionidae</taxon>
        <taxon>Myotis</taxon>
    </lineage>
</organism>